<gene>
    <name evidence="1" type="ORF">F4821DRAFT_183780</name>
</gene>
<name>A0ACC0CTJ3_9PEZI</name>
<dbReference type="Proteomes" id="UP001497680">
    <property type="component" value="Unassembled WGS sequence"/>
</dbReference>
<protein>
    <submittedName>
        <fullName evidence="1">NAD(P)-binding protein</fullName>
    </submittedName>
</protein>
<organism evidence="1 2">
    <name type="scientific">Hypoxylon rubiginosum</name>
    <dbReference type="NCBI Taxonomy" id="110542"/>
    <lineage>
        <taxon>Eukaryota</taxon>
        <taxon>Fungi</taxon>
        <taxon>Dikarya</taxon>
        <taxon>Ascomycota</taxon>
        <taxon>Pezizomycotina</taxon>
        <taxon>Sordariomycetes</taxon>
        <taxon>Xylariomycetidae</taxon>
        <taxon>Xylariales</taxon>
        <taxon>Hypoxylaceae</taxon>
        <taxon>Hypoxylon</taxon>
    </lineage>
</organism>
<evidence type="ECO:0000313" key="2">
    <source>
        <dbReference type="Proteomes" id="UP001497680"/>
    </source>
</evidence>
<dbReference type="EMBL" id="MU394347">
    <property type="protein sequence ID" value="KAI6083756.1"/>
    <property type="molecule type" value="Genomic_DNA"/>
</dbReference>
<keyword evidence="2" id="KW-1185">Reference proteome</keyword>
<reference evidence="1 2" key="1">
    <citation type="journal article" date="2022" name="New Phytol.">
        <title>Ecological generalism drives hyperdiversity of secondary metabolite gene clusters in xylarialean endophytes.</title>
        <authorList>
            <person name="Franco M.E.E."/>
            <person name="Wisecaver J.H."/>
            <person name="Arnold A.E."/>
            <person name="Ju Y.M."/>
            <person name="Slot J.C."/>
            <person name="Ahrendt S."/>
            <person name="Moore L.P."/>
            <person name="Eastman K.E."/>
            <person name="Scott K."/>
            <person name="Konkel Z."/>
            <person name="Mondo S.J."/>
            <person name="Kuo A."/>
            <person name="Hayes R.D."/>
            <person name="Haridas S."/>
            <person name="Andreopoulos B."/>
            <person name="Riley R."/>
            <person name="LaButti K."/>
            <person name="Pangilinan J."/>
            <person name="Lipzen A."/>
            <person name="Amirebrahimi M."/>
            <person name="Yan J."/>
            <person name="Adam C."/>
            <person name="Keymanesh K."/>
            <person name="Ng V."/>
            <person name="Louie K."/>
            <person name="Northen T."/>
            <person name="Drula E."/>
            <person name="Henrissat B."/>
            <person name="Hsieh H.M."/>
            <person name="Youens-Clark K."/>
            <person name="Lutzoni F."/>
            <person name="Miadlikowska J."/>
            <person name="Eastwood D.C."/>
            <person name="Hamelin R.C."/>
            <person name="Grigoriev I.V."/>
            <person name="U'Ren J.M."/>
        </authorList>
    </citation>
    <scope>NUCLEOTIDE SEQUENCE [LARGE SCALE GENOMIC DNA]</scope>
    <source>
        <strain evidence="1 2">ER1909</strain>
    </source>
</reference>
<sequence>MGSPKRSVLITGCSDGGMGSELAIAFHKAGLKVYATARNPAKMAKLVSLEGIETLELDVLSEASIAACAKKVPSLDILVNNAGQANPAAVSDMSIAEAKALYDINLWAPIAVIQGFLPLLLKSTSNPLIVNHTSVTSVAPIPFQAAYNSSKAALSMVTDTLRLELQPFGIQIVQLKTGAVKTNIGENAKKFVVPDGSIYEPAREALLSARETAFTGMGIPAEQWAREVAADLLRKTPAPALWRGGSATTGRVAALLPYGMFDNMLKKMTGLDRVEQIVRKLD</sequence>
<accession>A0ACC0CTJ3</accession>
<evidence type="ECO:0000313" key="1">
    <source>
        <dbReference type="EMBL" id="KAI6083756.1"/>
    </source>
</evidence>
<proteinExistence type="predicted"/>
<comment type="caution">
    <text evidence="1">The sequence shown here is derived from an EMBL/GenBank/DDBJ whole genome shotgun (WGS) entry which is preliminary data.</text>
</comment>